<evidence type="ECO:0000313" key="3">
    <source>
        <dbReference type="EMBL" id="VDN10341.1"/>
    </source>
</evidence>
<dbReference type="EMBL" id="UYRU01048937">
    <property type="protein sequence ID" value="VDN10341.1"/>
    <property type="molecule type" value="Genomic_DNA"/>
</dbReference>
<feature type="coiled-coil region" evidence="1">
    <location>
        <begin position="482"/>
        <end position="558"/>
    </location>
</feature>
<protein>
    <submittedName>
        <fullName evidence="3">Uncharacterized protein</fullName>
    </submittedName>
</protein>
<feature type="compositionally biased region" description="Polar residues" evidence="2">
    <location>
        <begin position="247"/>
        <end position="256"/>
    </location>
</feature>
<dbReference type="OrthoDB" id="5583482at2759"/>
<proteinExistence type="predicted"/>
<sequence>MLQCTIPSAEPNDSMVDAIDGVMPVESMTTNLTSRSELSCTSSVKKSSEITQDAADRPCSPIAASKNRDEFLFTPSLDNSDVMDVSHANLASSAQISTKGSAPISAVEGDGKTSPNPLQNKPVPSEPENLLTDKEPSFIDADGSSFRAASPNITFPDSRNEIDGPISEKDTIQHITNGYQEECASPCSKNFSEFSNYASQMPCEKSSREQDLQSLAAALTNGHRDLDEPPTTDQYAAASPFPAKTATDLSEQLEVTEQSEKSVPSIECLSAVPELVIASSHAIDRSNPPTDELPLSKKTAADVPLPSNDASTDNCIENLVDSPLSSQAPPDQAPESSVVMSTSSSSLVSPVDSGKTEDVVEHVQKPSQDVSTTDTDAKISLEQQVEYLSGQLSRTQTQLQSLLEEKHRWLVATRPTPAASQDSSSLASEKAALVVKYAQSERLRCKAEARIKELESLLNKNRGNSLTESSSPSPSPALQNDTKEFQKQLDEMTKMLANSRERAETFRHSLRQEESRVSDLNAKLTATREAHRSEQKRAASQVETISRLNRELESARRQLKVLGPGPLF</sequence>
<gene>
    <name evidence="3" type="ORF">DILT_LOCUS6172</name>
</gene>
<organism evidence="3 4">
    <name type="scientific">Dibothriocephalus latus</name>
    <name type="common">Fish tapeworm</name>
    <name type="synonym">Diphyllobothrium latum</name>
    <dbReference type="NCBI Taxonomy" id="60516"/>
    <lineage>
        <taxon>Eukaryota</taxon>
        <taxon>Metazoa</taxon>
        <taxon>Spiralia</taxon>
        <taxon>Lophotrochozoa</taxon>
        <taxon>Platyhelminthes</taxon>
        <taxon>Cestoda</taxon>
        <taxon>Eucestoda</taxon>
        <taxon>Diphyllobothriidea</taxon>
        <taxon>Diphyllobothriidae</taxon>
        <taxon>Dibothriocephalus</taxon>
    </lineage>
</organism>
<keyword evidence="1" id="KW-0175">Coiled coil</keyword>
<accession>A0A3P7LVW3</accession>
<evidence type="ECO:0000256" key="2">
    <source>
        <dbReference type="SAM" id="MobiDB-lite"/>
    </source>
</evidence>
<evidence type="ECO:0000256" key="1">
    <source>
        <dbReference type="SAM" id="Coils"/>
    </source>
</evidence>
<feature type="compositionally biased region" description="Basic and acidic residues" evidence="2">
    <location>
        <begin position="354"/>
        <end position="364"/>
    </location>
</feature>
<dbReference type="Proteomes" id="UP000281553">
    <property type="component" value="Unassembled WGS sequence"/>
</dbReference>
<feature type="region of interest" description="Disordered" evidence="2">
    <location>
        <begin position="93"/>
        <end position="166"/>
    </location>
</feature>
<feature type="region of interest" description="Disordered" evidence="2">
    <location>
        <begin position="280"/>
        <end position="375"/>
    </location>
</feature>
<name>A0A3P7LVW3_DIBLA</name>
<evidence type="ECO:0000313" key="4">
    <source>
        <dbReference type="Proteomes" id="UP000281553"/>
    </source>
</evidence>
<feature type="region of interest" description="Disordered" evidence="2">
    <location>
        <begin position="462"/>
        <end position="481"/>
    </location>
</feature>
<feature type="compositionally biased region" description="Polar residues" evidence="2">
    <location>
        <begin position="365"/>
        <end position="374"/>
    </location>
</feature>
<reference evidence="3 4" key="1">
    <citation type="submission" date="2018-11" db="EMBL/GenBank/DDBJ databases">
        <authorList>
            <consortium name="Pathogen Informatics"/>
        </authorList>
    </citation>
    <scope>NUCLEOTIDE SEQUENCE [LARGE SCALE GENOMIC DNA]</scope>
</reference>
<feature type="compositionally biased region" description="Low complexity" evidence="2">
    <location>
        <begin position="336"/>
        <end position="353"/>
    </location>
</feature>
<dbReference type="AlphaFoldDB" id="A0A3P7LVW3"/>
<feature type="region of interest" description="Disordered" evidence="2">
    <location>
        <begin position="30"/>
        <end position="68"/>
    </location>
</feature>
<keyword evidence="4" id="KW-1185">Reference proteome</keyword>
<feature type="compositionally biased region" description="Polar residues" evidence="2">
    <location>
        <begin position="30"/>
        <end position="51"/>
    </location>
</feature>
<feature type="region of interest" description="Disordered" evidence="2">
    <location>
        <begin position="220"/>
        <end position="265"/>
    </location>
</feature>